<comment type="similarity">
    <text evidence="3 14">Belongs to the DHHC palmitoyltransferase family.</text>
</comment>
<keyword evidence="5 14" id="KW-0812">Transmembrane</keyword>
<feature type="repeat" description="ANK" evidence="13">
    <location>
        <begin position="101"/>
        <end position="133"/>
    </location>
</feature>
<dbReference type="PANTHER" id="PTHR24161">
    <property type="entry name" value="ANK_REP_REGION DOMAIN-CONTAINING PROTEIN-RELATED"/>
    <property type="match status" value="1"/>
</dbReference>
<dbReference type="PROSITE" id="PS50216">
    <property type="entry name" value="DHHC"/>
    <property type="match status" value="1"/>
</dbReference>
<sequence length="553" mass="60493">MSAMDLQGVGRETRKAAAEDDRAEDAPATNAEDESELDIWRAAAYGNVDAMKRMIDADEGCVNAPDGSGFRALQWAALNNRVAAATLLLERGSSINAGDNDGQTALHWACVRGSLPCAELLLRKGAELNAADSRGYVPLHVAAQYGHTGMIYHFKMRWNIDVDVTDHDGRTALHWAAYKGFPDPVKLLVCMDADVYRADKEGCTALHWAAIKGKSEAAHLIVRAGGLNAMTAVDVDGNTAEALALEKGHHLLANFLAKEQRALLRRDNFWTQKGLAVACLGLIVGLMLMFSHYVIFAEGVATMDVTLSFWSLVSLASASCGLYYMKRVSQADPGVVTASILSSIRRGARPSSAAHDVDERLNHAELWAGNWNQLCVTCKFVKPFGTKHCAVRDKCVARFDHYCPWMGNTIGKRNHRDFVIFLILESLAMAIAFCVAIARFNEESPTERFRSTGGITCFAVFDALTLLPVALLTVAQLSQAARNITTNELSNVHRYAYLKSAEGRFANPFDRGSFARNLRAFFLVGKKEPLIDDVAARGVAVGFDERHPLDRIA</sequence>
<keyword evidence="7 14" id="KW-1133">Transmembrane helix</keyword>
<comment type="catalytic activity">
    <reaction evidence="12 14">
        <text>L-cysteinyl-[protein] + hexadecanoyl-CoA = S-hexadecanoyl-L-cysteinyl-[protein] + CoA</text>
        <dbReference type="Rhea" id="RHEA:36683"/>
        <dbReference type="Rhea" id="RHEA-COMP:10131"/>
        <dbReference type="Rhea" id="RHEA-COMP:11032"/>
        <dbReference type="ChEBI" id="CHEBI:29950"/>
        <dbReference type="ChEBI" id="CHEBI:57287"/>
        <dbReference type="ChEBI" id="CHEBI:57379"/>
        <dbReference type="ChEBI" id="CHEBI:74151"/>
        <dbReference type="EC" id="2.3.1.225"/>
    </reaction>
</comment>
<evidence type="ECO:0000256" key="2">
    <source>
        <dbReference type="ARBA" id="ARBA00004394"/>
    </source>
</evidence>
<evidence type="ECO:0000256" key="4">
    <source>
        <dbReference type="ARBA" id="ARBA00022679"/>
    </source>
</evidence>
<feature type="domain" description="Palmitoyltransferase DHHC" evidence="16">
    <location>
        <begin position="372"/>
        <end position="490"/>
    </location>
</feature>
<keyword evidence="14" id="KW-0012">Acyltransferase</keyword>
<feature type="transmembrane region" description="Helical" evidence="14">
    <location>
        <begin position="307"/>
        <end position="325"/>
    </location>
</feature>
<dbReference type="InterPro" id="IPR036770">
    <property type="entry name" value="Ankyrin_rpt-contain_sf"/>
</dbReference>
<evidence type="ECO:0000256" key="12">
    <source>
        <dbReference type="ARBA" id="ARBA00048048"/>
    </source>
</evidence>
<evidence type="ECO:0000256" key="9">
    <source>
        <dbReference type="ARBA" id="ARBA00023043"/>
    </source>
</evidence>
<dbReference type="PROSITE" id="PS50088">
    <property type="entry name" value="ANK_REPEAT"/>
    <property type="match status" value="5"/>
</dbReference>
<gene>
    <name evidence="17" type="ORF">OLUC0939_LOCUS2067</name>
</gene>
<comment type="domain">
    <text evidence="14">The DHHC domain is required for palmitoyltransferase activity.</text>
</comment>
<dbReference type="SMART" id="SM00248">
    <property type="entry name" value="ANK"/>
    <property type="match status" value="7"/>
</dbReference>
<reference evidence="17" key="1">
    <citation type="submission" date="2021-01" db="EMBL/GenBank/DDBJ databases">
        <authorList>
            <person name="Corre E."/>
            <person name="Pelletier E."/>
            <person name="Niang G."/>
            <person name="Scheremetjew M."/>
            <person name="Finn R."/>
            <person name="Kale V."/>
            <person name="Holt S."/>
            <person name="Cochrane G."/>
            <person name="Meng A."/>
            <person name="Brown T."/>
            <person name="Cohen L."/>
        </authorList>
    </citation>
    <scope>NUCLEOTIDE SEQUENCE</scope>
    <source>
        <strain evidence="17">Clade-A-BCC118000</strain>
    </source>
</reference>
<dbReference type="AlphaFoldDB" id="A0A7R9T0X2"/>
<evidence type="ECO:0000256" key="3">
    <source>
        <dbReference type="ARBA" id="ARBA00008574"/>
    </source>
</evidence>
<comment type="subcellular location">
    <subcellularLocation>
        <location evidence="1">Endomembrane system</location>
        <topology evidence="1">Multi-pass membrane protein</topology>
    </subcellularLocation>
    <subcellularLocation>
        <location evidence="2">Golgi apparatus membrane</location>
    </subcellularLocation>
</comment>
<protein>
    <recommendedName>
        <fullName evidence="14">S-acyltransferase</fullName>
        <ecNumber evidence="14">2.3.1.225</ecNumber>
    </recommendedName>
    <alternativeName>
        <fullName evidence="14">Palmitoyltransferase</fullName>
    </alternativeName>
</protein>
<feature type="repeat" description="ANK" evidence="13">
    <location>
        <begin position="134"/>
        <end position="167"/>
    </location>
</feature>
<dbReference type="EC" id="2.3.1.225" evidence="14"/>
<evidence type="ECO:0000256" key="11">
    <source>
        <dbReference type="ARBA" id="ARBA00023288"/>
    </source>
</evidence>
<keyword evidence="8" id="KW-0333">Golgi apparatus</keyword>
<accession>A0A7R9T0X2</accession>
<evidence type="ECO:0000256" key="13">
    <source>
        <dbReference type="PROSITE-ProRule" id="PRU00023"/>
    </source>
</evidence>
<feature type="region of interest" description="Disordered" evidence="15">
    <location>
        <begin position="1"/>
        <end position="34"/>
    </location>
</feature>
<dbReference type="InterPro" id="IPR001594">
    <property type="entry name" value="Palmitoyltrfase_DHHC"/>
</dbReference>
<keyword evidence="11" id="KW-0449">Lipoprotein</keyword>
<keyword evidence="6" id="KW-0677">Repeat</keyword>
<keyword evidence="10 14" id="KW-0472">Membrane</keyword>
<feature type="repeat" description="ANK" evidence="13">
    <location>
        <begin position="68"/>
        <end position="100"/>
    </location>
</feature>
<dbReference type="SUPFAM" id="SSF48403">
    <property type="entry name" value="Ankyrin repeat"/>
    <property type="match status" value="1"/>
</dbReference>
<dbReference type="EMBL" id="HBDX01002407">
    <property type="protein sequence ID" value="CAD8221347.1"/>
    <property type="molecule type" value="Transcribed_RNA"/>
</dbReference>
<dbReference type="InterPro" id="IPR002110">
    <property type="entry name" value="Ankyrin_rpt"/>
</dbReference>
<evidence type="ECO:0000313" key="17">
    <source>
        <dbReference type="EMBL" id="CAD8221347.1"/>
    </source>
</evidence>
<dbReference type="Pfam" id="PF01529">
    <property type="entry name" value="DHHC"/>
    <property type="match status" value="1"/>
</dbReference>
<evidence type="ECO:0000256" key="8">
    <source>
        <dbReference type="ARBA" id="ARBA00023034"/>
    </source>
</evidence>
<dbReference type="Pfam" id="PF12796">
    <property type="entry name" value="Ank_2"/>
    <property type="match status" value="2"/>
</dbReference>
<evidence type="ECO:0000256" key="1">
    <source>
        <dbReference type="ARBA" id="ARBA00004127"/>
    </source>
</evidence>
<feature type="compositionally biased region" description="Basic and acidic residues" evidence="15">
    <location>
        <begin position="11"/>
        <end position="20"/>
    </location>
</feature>
<evidence type="ECO:0000259" key="16">
    <source>
        <dbReference type="Pfam" id="PF01529"/>
    </source>
</evidence>
<evidence type="ECO:0000256" key="6">
    <source>
        <dbReference type="ARBA" id="ARBA00022737"/>
    </source>
</evidence>
<keyword evidence="4 14" id="KW-0808">Transferase</keyword>
<evidence type="ECO:0000256" key="15">
    <source>
        <dbReference type="SAM" id="MobiDB-lite"/>
    </source>
</evidence>
<evidence type="ECO:0000256" key="5">
    <source>
        <dbReference type="ARBA" id="ARBA00022692"/>
    </source>
</evidence>
<name>A0A7R9T0X2_9CHLO</name>
<feature type="transmembrane region" description="Helical" evidence="14">
    <location>
        <begin position="418"/>
        <end position="440"/>
    </location>
</feature>
<feature type="repeat" description="ANK" evidence="13">
    <location>
        <begin position="168"/>
        <end position="200"/>
    </location>
</feature>
<dbReference type="GO" id="GO:0019706">
    <property type="term" value="F:protein-cysteine S-palmitoyltransferase activity"/>
    <property type="evidence" value="ECO:0007669"/>
    <property type="project" value="UniProtKB-EC"/>
</dbReference>
<organism evidence="17">
    <name type="scientific">Ostreococcus sp. 'lucimarinus'</name>
    <dbReference type="NCBI Taxonomy" id="242159"/>
    <lineage>
        <taxon>Eukaryota</taxon>
        <taxon>Viridiplantae</taxon>
        <taxon>Chlorophyta</taxon>
        <taxon>Mamiellophyceae</taxon>
        <taxon>Mamiellales</taxon>
        <taxon>Bathycoccaceae</taxon>
        <taxon>Ostreococcus</taxon>
    </lineage>
</organism>
<evidence type="ECO:0000256" key="7">
    <source>
        <dbReference type="ARBA" id="ARBA00022989"/>
    </source>
</evidence>
<evidence type="ECO:0000256" key="10">
    <source>
        <dbReference type="ARBA" id="ARBA00023136"/>
    </source>
</evidence>
<feature type="transmembrane region" description="Helical" evidence="14">
    <location>
        <begin position="452"/>
        <end position="474"/>
    </location>
</feature>
<feature type="repeat" description="ANK" evidence="13">
    <location>
        <begin position="201"/>
        <end position="225"/>
    </location>
</feature>
<dbReference type="PROSITE" id="PS50297">
    <property type="entry name" value="ANK_REP_REGION"/>
    <property type="match status" value="4"/>
</dbReference>
<evidence type="ECO:0000256" key="14">
    <source>
        <dbReference type="RuleBase" id="RU079119"/>
    </source>
</evidence>
<feature type="transmembrane region" description="Helical" evidence="14">
    <location>
        <begin position="275"/>
        <end position="295"/>
    </location>
</feature>
<proteinExistence type="inferred from homology"/>
<dbReference type="Gene3D" id="1.25.40.20">
    <property type="entry name" value="Ankyrin repeat-containing domain"/>
    <property type="match status" value="3"/>
</dbReference>
<dbReference type="FunFam" id="1.25.40.20:FF:000300">
    <property type="entry name" value="S-acyltransferase"/>
    <property type="match status" value="1"/>
</dbReference>
<keyword evidence="9 13" id="KW-0040">ANK repeat</keyword>
<dbReference type="PANTHER" id="PTHR24161:SF17">
    <property type="entry name" value="PALMITOYLTRANSFERASE"/>
    <property type="match status" value="1"/>
</dbReference>
<dbReference type="GO" id="GO:0000139">
    <property type="term" value="C:Golgi membrane"/>
    <property type="evidence" value="ECO:0007669"/>
    <property type="project" value="UniProtKB-SubCell"/>
</dbReference>